<gene>
    <name evidence="1" type="ORF">CAter282_2146</name>
</gene>
<sequence length="37" mass="4264">MAIFTVRISAMKIHHSSRDSSYCATISHCKKIKEVRK</sequence>
<proteinExistence type="predicted"/>
<reference evidence="1 2" key="1">
    <citation type="submission" date="2015-11" db="EMBL/GenBank/DDBJ databases">
        <title>Exploring the genomic traits of fungus-feeding bacterial genus Collimonas.</title>
        <authorList>
            <person name="Song C."/>
            <person name="Schmidt R."/>
            <person name="de Jager V."/>
            <person name="Krzyzanowska D."/>
            <person name="Jongedijk E."/>
            <person name="Cankar K."/>
            <person name="Beekwilder J."/>
            <person name="van Veen A."/>
            <person name="de Boer W."/>
            <person name="van Veen J.A."/>
            <person name="Garbeva P."/>
        </authorList>
    </citation>
    <scope>NUCLEOTIDE SEQUENCE [LARGE SCALE GENOMIC DNA]</scope>
    <source>
        <strain evidence="1 2">Ter282</strain>
    </source>
</reference>
<evidence type="ECO:0000313" key="1">
    <source>
        <dbReference type="EMBL" id="AMP09902.1"/>
    </source>
</evidence>
<organism evidence="1 2">
    <name type="scientific">Collimonas arenae</name>
    <dbReference type="NCBI Taxonomy" id="279058"/>
    <lineage>
        <taxon>Bacteria</taxon>
        <taxon>Pseudomonadati</taxon>
        <taxon>Pseudomonadota</taxon>
        <taxon>Betaproteobacteria</taxon>
        <taxon>Burkholderiales</taxon>
        <taxon>Oxalobacteraceae</taxon>
        <taxon>Collimonas</taxon>
    </lineage>
</organism>
<accession>A0A127QK05</accession>
<dbReference type="AlphaFoldDB" id="A0A127QK05"/>
<keyword evidence="2" id="KW-1185">Reference proteome</keyword>
<dbReference type="EMBL" id="CP013235">
    <property type="protein sequence ID" value="AMP09902.1"/>
    <property type="molecule type" value="Genomic_DNA"/>
</dbReference>
<dbReference type="Proteomes" id="UP000071778">
    <property type="component" value="Chromosome"/>
</dbReference>
<protein>
    <submittedName>
        <fullName evidence="1">Uncharacterized protein</fullName>
    </submittedName>
</protein>
<dbReference type="PATRIC" id="fig|279058.17.peg.2305"/>
<evidence type="ECO:0000313" key="2">
    <source>
        <dbReference type="Proteomes" id="UP000071778"/>
    </source>
</evidence>
<name>A0A127QK05_9BURK</name>